<sequence>MEKQFLDQVKDNATFRIWSEKTQQEKCDSITEGHVSKLWNFTRISVTQNNLQELKEVWDHWDDETKQLFYCNYGDLLYLLDVKVDKHVFRALALYWNPVYSCFTFGKTFLKKLMNITGMSEQWVVAQIKQKGDSKCIHRKSLQDLILANPNTKKKVNVFSLSIYGLVIFPKALGHINNAVLDLVDRLNKGSRRSDNFG</sequence>
<evidence type="ECO:0000259" key="1">
    <source>
        <dbReference type="Pfam" id="PF24924"/>
    </source>
</evidence>
<name>A0A7J8T108_GOSDV</name>
<protein>
    <recommendedName>
        <fullName evidence="1">DUF7745 domain-containing protein</fullName>
    </recommendedName>
</protein>
<dbReference type="AlphaFoldDB" id="A0A7J8T108"/>
<keyword evidence="3" id="KW-1185">Reference proteome</keyword>
<dbReference type="EMBL" id="JABFAC010000013">
    <property type="protein sequence ID" value="MBA0631730.1"/>
    <property type="molecule type" value="Genomic_DNA"/>
</dbReference>
<dbReference type="PANTHER" id="PTHR48200:SF1">
    <property type="entry name" value="AMINOTRANSFERASE-LIKE PLANT MOBILE DOMAIN-CONTAINING PROTEIN"/>
    <property type="match status" value="1"/>
</dbReference>
<comment type="caution">
    <text evidence="2">The sequence shown here is derived from an EMBL/GenBank/DDBJ whole genome shotgun (WGS) entry which is preliminary data.</text>
</comment>
<evidence type="ECO:0000313" key="3">
    <source>
        <dbReference type="Proteomes" id="UP000593561"/>
    </source>
</evidence>
<reference evidence="2 3" key="1">
    <citation type="journal article" date="2019" name="Genome Biol. Evol.">
        <title>Insights into the evolution of the New World diploid cottons (Gossypium, subgenus Houzingenia) based on genome sequencing.</title>
        <authorList>
            <person name="Grover C.E."/>
            <person name="Arick M.A. 2nd"/>
            <person name="Thrash A."/>
            <person name="Conover J.L."/>
            <person name="Sanders W.S."/>
            <person name="Peterson D.G."/>
            <person name="Frelichowski J.E."/>
            <person name="Scheffler J.A."/>
            <person name="Scheffler B.E."/>
            <person name="Wendel J.F."/>
        </authorList>
    </citation>
    <scope>NUCLEOTIDE SEQUENCE [LARGE SCALE GENOMIC DNA]</scope>
    <source>
        <strain evidence="2">27</strain>
        <tissue evidence="2">Leaf</tissue>
    </source>
</reference>
<dbReference type="Pfam" id="PF24924">
    <property type="entry name" value="DUF7745"/>
    <property type="match status" value="1"/>
</dbReference>
<gene>
    <name evidence="2" type="ORF">Godav_000574</name>
</gene>
<organism evidence="2 3">
    <name type="scientific">Gossypium davidsonii</name>
    <name type="common">Davidson's cotton</name>
    <name type="synonym">Gossypium klotzschianum subsp. davidsonii</name>
    <dbReference type="NCBI Taxonomy" id="34287"/>
    <lineage>
        <taxon>Eukaryota</taxon>
        <taxon>Viridiplantae</taxon>
        <taxon>Streptophyta</taxon>
        <taxon>Embryophyta</taxon>
        <taxon>Tracheophyta</taxon>
        <taxon>Spermatophyta</taxon>
        <taxon>Magnoliopsida</taxon>
        <taxon>eudicotyledons</taxon>
        <taxon>Gunneridae</taxon>
        <taxon>Pentapetalae</taxon>
        <taxon>rosids</taxon>
        <taxon>malvids</taxon>
        <taxon>Malvales</taxon>
        <taxon>Malvaceae</taxon>
        <taxon>Malvoideae</taxon>
        <taxon>Gossypium</taxon>
    </lineage>
</organism>
<evidence type="ECO:0000313" key="2">
    <source>
        <dbReference type="EMBL" id="MBA0631730.1"/>
    </source>
</evidence>
<dbReference type="Proteomes" id="UP000593561">
    <property type="component" value="Unassembled WGS sequence"/>
</dbReference>
<dbReference type="InterPro" id="IPR056647">
    <property type="entry name" value="DUF7745"/>
</dbReference>
<feature type="domain" description="DUF7745" evidence="1">
    <location>
        <begin position="55"/>
        <end position="106"/>
    </location>
</feature>
<dbReference type="PANTHER" id="PTHR48200">
    <property type="entry name" value="PROTEIN, PUTATIVE-RELATED"/>
    <property type="match status" value="1"/>
</dbReference>
<accession>A0A7J8T108</accession>
<proteinExistence type="predicted"/>